<gene>
    <name evidence="9" type="ORF">A3J30_03805</name>
</gene>
<evidence type="ECO:0000313" key="10">
    <source>
        <dbReference type="Proteomes" id="UP000178222"/>
    </source>
</evidence>
<evidence type="ECO:0000256" key="8">
    <source>
        <dbReference type="RuleBase" id="RU000532"/>
    </source>
</evidence>
<dbReference type="GO" id="GO:0004618">
    <property type="term" value="F:phosphoglycerate kinase activity"/>
    <property type="evidence" value="ECO:0007669"/>
    <property type="project" value="UniProtKB-EC"/>
</dbReference>
<reference evidence="9 10" key="1">
    <citation type="journal article" date="2016" name="Nat. Commun.">
        <title>Thousands of microbial genomes shed light on interconnected biogeochemical processes in an aquifer system.</title>
        <authorList>
            <person name="Anantharaman K."/>
            <person name="Brown C.T."/>
            <person name="Hug L.A."/>
            <person name="Sharon I."/>
            <person name="Castelle C.J."/>
            <person name="Probst A.J."/>
            <person name="Thomas B.C."/>
            <person name="Singh A."/>
            <person name="Wilkins M.J."/>
            <person name="Karaoz U."/>
            <person name="Brodie E.L."/>
            <person name="Williams K.H."/>
            <person name="Hubbard S.S."/>
            <person name="Banfield J.F."/>
        </authorList>
    </citation>
    <scope>NUCLEOTIDE SEQUENCE [LARGE SCALE GENOMIC DNA]</scope>
</reference>
<dbReference type="GO" id="GO:0006094">
    <property type="term" value="P:gluconeogenesis"/>
    <property type="evidence" value="ECO:0007669"/>
    <property type="project" value="TreeGrafter"/>
</dbReference>
<dbReference type="GO" id="GO:0006096">
    <property type="term" value="P:glycolytic process"/>
    <property type="evidence" value="ECO:0007669"/>
    <property type="project" value="InterPro"/>
</dbReference>
<evidence type="ECO:0000256" key="1">
    <source>
        <dbReference type="ARBA" id="ARBA00000642"/>
    </source>
</evidence>
<dbReference type="PANTHER" id="PTHR11406:SF23">
    <property type="entry name" value="PHOSPHOGLYCERATE KINASE 1, CHLOROPLASTIC-RELATED"/>
    <property type="match status" value="1"/>
</dbReference>
<dbReference type="EC" id="2.7.2.3" evidence="2 8"/>
<evidence type="ECO:0000256" key="4">
    <source>
        <dbReference type="ARBA" id="ARBA00022741"/>
    </source>
</evidence>
<evidence type="ECO:0000313" key="9">
    <source>
        <dbReference type="EMBL" id="OHA76054.1"/>
    </source>
</evidence>
<dbReference type="GO" id="GO:0043531">
    <property type="term" value="F:ADP binding"/>
    <property type="evidence" value="ECO:0007669"/>
    <property type="project" value="TreeGrafter"/>
</dbReference>
<keyword evidence="3 8" id="KW-0808">Transferase</keyword>
<keyword evidence="6 7" id="KW-0067">ATP-binding</keyword>
<dbReference type="InterPro" id="IPR001576">
    <property type="entry name" value="Phosphoglycerate_kinase"/>
</dbReference>
<dbReference type="GO" id="GO:0005524">
    <property type="term" value="F:ATP binding"/>
    <property type="evidence" value="ECO:0007669"/>
    <property type="project" value="UniProtKB-KW"/>
</dbReference>
<feature type="binding site" evidence="7">
    <location>
        <position position="271"/>
    </location>
    <ligand>
        <name>ATP</name>
        <dbReference type="ChEBI" id="CHEBI:30616"/>
    </ligand>
</feature>
<comment type="similarity">
    <text evidence="8">Belongs to the phosphoglycerate kinase family.</text>
</comment>
<dbReference type="AlphaFoldDB" id="A0A1G2RT76"/>
<evidence type="ECO:0000256" key="6">
    <source>
        <dbReference type="ARBA" id="ARBA00022840"/>
    </source>
</evidence>
<sequence>MIPTLKDVEIQGRRVLVRASLNVPVENGVIQDDFRLRESTATIRFLTERNAKCVVFGHLGRPAPIWEIHPVIRQGAPSHDGADPKELSLSPIAKRMEELLGKEVKFLADPIGEGVRKRIEAVQFGDVALLENIRFYYGEKENDPVFAKHLAALGDLYVNDAFAVCHRAHASVVGLPPLLPSAMGLLLEKEVSVLGKIRERPEKPMVVVVGGAKVETKAAFLTAISKHADVILLGNLISEEIKEKGLPAGRQGLQVVEDAELVYATDGVDGGFDLGPDTVQRFIGKMKGARTIFWAGPLGKIEEEKYEKGSLAVAEAILKSGAFAVAGGGDLGAFLNKHNLREKFDHVSTGGGAMLAFLAGEKLPGLEALEQ</sequence>
<feature type="binding site" evidence="7">
    <location>
        <position position="217"/>
    </location>
    <ligand>
        <name>ATP</name>
        <dbReference type="ChEBI" id="CHEBI:30616"/>
    </ligand>
</feature>
<evidence type="ECO:0000256" key="7">
    <source>
        <dbReference type="PIRSR" id="PIRSR000724-2"/>
    </source>
</evidence>
<dbReference type="PIRSF" id="PIRSF000724">
    <property type="entry name" value="Pgk"/>
    <property type="match status" value="1"/>
</dbReference>
<dbReference type="PRINTS" id="PR00477">
    <property type="entry name" value="PHGLYCKINASE"/>
</dbReference>
<keyword evidence="4" id="KW-0547">Nucleotide-binding</keyword>
<keyword evidence="5 8" id="KW-0418">Kinase</keyword>
<dbReference type="Pfam" id="PF00162">
    <property type="entry name" value="PGK"/>
    <property type="match status" value="2"/>
</dbReference>
<feature type="binding site" evidence="7">
    <location>
        <position position="302"/>
    </location>
    <ligand>
        <name>ATP</name>
        <dbReference type="ChEBI" id="CHEBI:30616"/>
    </ligand>
</feature>
<comment type="catalytic activity">
    <reaction evidence="1 8">
        <text>(2R)-3-phosphoglycerate + ATP = (2R)-3-phospho-glyceroyl phosphate + ADP</text>
        <dbReference type="Rhea" id="RHEA:14801"/>
        <dbReference type="ChEBI" id="CHEBI:30616"/>
        <dbReference type="ChEBI" id="CHEBI:57604"/>
        <dbReference type="ChEBI" id="CHEBI:58272"/>
        <dbReference type="ChEBI" id="CHEBI:456216"/>
        <dbReference type="EC" id="2.7.2.3"/>
    </reaction>
</comment>
<dbReference type="Proteomes" id="UP000178222">
    <property type="component" value="Unassembled WGS sequence"/>
</dbReference>
<proteinExistence type="inferred from homology"/>
<evidence type="ECO:0000256" key="3">
    <source>
        <dbReference type="ARBA" id="ARBA00022679"/>
    </source>
</evidence>
<organism evidence="9 10">
    <name type="scientific">Candidatus Wildermuthbacteria bacterium RIFCSPLOWO2_02_FULL_47_9c</name>
    <dbReference type="NCBI Taxonomy" id="1802466"/>
    <lineage>
        <taxon>Bacteria</taxon>
        <taxon>Candidatus Wildermuthiibacteriota</taxon>
    </lineage>
</organism>
<accession>A0A1G2RT76</accession>
<dbReference type="InterPro" id="IPR015824">
    <property type="entry name" value="Phosphoglycerate_kinase_N"/>
</dbReference>
<dbReference type="InterPro" id="IPR036043">
    <property type="entry name" value="Phosphoglycerate_kinase_sf"/>
</dbReference>
<dbReference type="EMBL" id="MHUL01000042">
    <property type="protein sequence ID" value="OHA76054.1"/>
    <property type="molecule type" value="Genomic_DNA"/>
</dbReference>
<dbReference type="SUPFAM" id="SSF53748">
    <property type="entry name" value="Phosphoglycerate kinase"/>
    <property type="match status" value="1"/>
</dbReference>
<dbReference type="GO" id="GO:0005829">
    <property type="term" value="C:cytosol"/>
    <property type="evidence" value="ECO:0007669"/>
    <property type="project" value="TreeGrafter"/>
</dbReference>
<dbReference type="Gene3D" id="3.40.50.1260">
    <property type="entry name" value="Phosphoglycerate kinase, N-terminal domain"/>
    <property type="match status" value="2"/>
</dbReference>
<evidence type="ECO:0000256" key="2">
    <source>
        <dbReference type="ARBA" id="ARBA00013061"/>
    </source>
</evidence>
<comment type="caution">
    <text evidence="9">The sequence shown here is derived from an EMBL/GenBank/DDBJ whole genome shotgun (WGS) entry which is preliminary data.</text>
</comment>
<evidence type="ECO:0000256" key="5">
    <source>
        <dbReference type="ARBA" id="ARBA00022777"/>
    </source>
</evidence>
<protein>
    <recommendedName>
        <fullName evidence="2 8">Phosphoglycerate kinase</fullName>
        <ecNumber evidence="2 8">2.7.2.3</ecNumber>
    </recommendedName>
</protein>
<dbReference type="PANTHER" id="PTHR11406">
    <property type="entry name" value="PHOSPHOGLYCERATE KINASE"/>
    <property type="match status" value="1"/>
</dbReference>
<name>A0A1G2RT76_9BACT</name>